<feature type="region of interest" description="Disordered" evidence="1">
    <location>
        <begin position="56"/>
        <end position="151"/>
    </location>
</feature>
<reference evidence="2" key="1">
    <citation type="submission" date="2021-05" db="EMBL/GenBank/DDBJ databases">
        <title>The genome of the haptophyte Pavlova lutheri (Diacronema luteri, Pavlovales) - a model for lipid biosynthesis in eukaryotic algae.</title>
        <authorList>
            <person name="Hulatt C.J."/>
            <person name="Posewitz M.C."/>
        </authorList>
    </citation>
    <scope>NUCLEOTIDE SEQUENCE</scope>
    <source>
        <strain evidence="2">NIVA-4/92</strain>
    </source>
</reference>
<accession>A0A8J5XCB6</accession>
<organism evidence="2 3">
    <name type="scientific">Diacronema lutheri</name>
    <name type="common">Unicellular marine alga</name>
    <name type="synonym">Monochrysis lutheri</name>
    <dbReference type="NCBI Taxonomy" id="2081491"/>
    <lineage>
        <taxon>Eukaryota</taxon>
        <taxon>Haptista</taxon>
        <taxon>Haptophyta</taxon>
        <taxon>Pavlovophyceae</taxon>
        <taxon>Pavlovales</taxon>
        <taxon>Pavlovaceae</taxon>
        <taxon>Diacronema</taxon>
    </lineage>
</organism>
<proteinExistence type="predicted"/>
<dbReference type="EMBL" id="JAGTXO010000057">
    <property type="protein sequence ID" value="KAG8458080.1"/>
    <property type="molecule type" value="Genomic_DNA"/>
</dbReference>
<dbReference type="AlphaFoldDB" id="A0A8J5XCB6"/>
<gene>
    <name evidence="2" type="ORF">KFE25_012740</name>
</gene>
<protein>
    <submittedName>
        <fullName evidence="2">Uncharacterized protein</fullName>
    </submittedName>
</protein>
<dbReference type="Proteomes" id="UP000751190">
    <property type="component" value="Unassembled WGS sequence"/>
</dbReference>
<evidence type="ECO:0000313" key="2">
    <source>
        <dbReference type="EMBL" id="KAG8458080.1"/>
    </source>
</evidence>
<evidence type="ECO:0000313" key="3">
    <source>
        <dbReference type="Proteomes" id="UP000751190"/>
    </source>
</evidence>
<name>A0A8J5XCB6_DIALT</name>
<keyword evidence="3" id="KW-1185">Reference proteome</keyword>
<sequence length="223" mass="24309">MASWLRAQPDERRHLVLAHARRHPELLHAPPRSADEAELRARCFAQLTRAHAGALRHAHGGGALPGARPARPASPPWVPPGVHVVRQSSRARAVSAPPREPMRGGTAPVPFARQPTDTAARSASAPRARRFSERATPRPLQPSYAPQDDGTTATVWSRLAIEQTASSSQRRRDACLEREATDALPIERERAAHDEASADELMRSLAQLFDGTPLPDLHALAVR</sequence>
<evidence type="ECO:0000256" key="1">
    <source>
        <dbReference type="SAM" id="MobiDB-lite"/>
    </source>
</evidence>
<comment type="caution">
    <text evidence="2">The sequence shown here is derived from an EMBL/GenBank/DDBJ whole genome shotgun (WGS) entry which is preliminary data.</text>
</comment>